<evidence type="ECO:0000313" key="8">
    <source>
        <dbReference type="EMBL" id="EMR03678.1"/>
    </source>
</evidence>
<comment type="subcellular location">
    <subcellularLocation>
        <location evidence="1">Cell membrane</location>
        <topology evidence="1">Multi-pass membrane protein</topology>
    </subcellularLocation>
</comment>
<evidence type="ECO:0000256" key="4">
    <source>
        <dbReference type="ARBA" id="ARBA00022989"/>
    </source>
</evidence>
<accession>M7N4T8</accession>
<keyword evidence="4 7" id="KW-1133">Transmembrane helix</keyword>
<organism evidence="8 9">
    <name type="scientific">Cesiribacter andamanensis AMV16</name>
    <dbReference type="NCBI Taxonomy" id="1279009"/>
    <lineage>
        <taxon>Bacteria</taxon>
        <taxon>Pseudomonadati</taxon>
        <taxon>Bacteroidota</taxon>
        <taxon>Cytophagia</taxon>
        <taxon>Cytophagales</taxon>
        <taxon>Cesiribacteraceae</taxon>
        <taxon>Cesiribacter</taxon>
    </lineage>
</organism>
<feature type="transmembrane region" description="Helical" evidence="7">
    <location>
        <begin position="182"/>
        <end position="205"/>
    </location>
</feature>
<keyword evidence="9" id="KW-1185">Reference proteome</keyword>
<evidence type="ECO:0000256" key="5">
    <source>
        <dbReference type="ARBA" id="ARBA00023136"/>
    </source>
</evidence>
<evidence type="ECO:0008006" key="10">
    <source>
        <dbReference type="Google" id="ProtNLM"/>
    </source>
</evidence>
<keyword evidence="2" id="KW-1003">Cell membrane</keyword>
<evidence type="ECO:0000256" key="1">
    <source>
        <dbReference type="ARBA" id="ARBA00004651"/>
    </source>
</evidence>
<dbReference type="eggNOG" id="COG1295">
    <property type="taxonomic scope" value="Bacteria"/>
</dbReference>
<gene>
    <name evidence="8" type="ORF">ADICEAN_01199</name>
</gene>
<dbReference type="PIRSF" id="PIRSF035875">
    <property type="entry name" value="RNase_BN"/>
    <property type="match status" value="1"/>
</dbReference>
<feature type="transmembrane region" description="Helical" evidence="7">
    <location>
        <begin position="33"/>
        <end position="53"/>
    </location>
</feature>
<evidence type="ECO:0000313" key="9">
    <source>
        <dbReference type="Proteomes" id="UP000011910"/>
    </source>
</evidence>
<protein>
    <recommendedName>
        <fullName evidence="10">YihY family inner membrane protein</fullName>
    </recommendedName>
</protein>
<keyword evidence="5 7" id="KW-0472">Membrane</keyword>
<feature type="transmembrane region" description="Helical" evidence="7">
    <location>
        <begin position="217"/>
        <end position="236"/>
    </location>
</feature>
<evidence type="ECO:0000256" key="7">
    <source>
        <dbReference type="SAM" id="Phobius"/>
    </source>
</evidence>
<feature type="transmembrane region" description="Helical" evidence="7">
    <location>
        <begin position="256"/>
        <end position="280"/>
    </location>
</feature>
<proteinExistence type="predicted"/>
<evidence type="ECO:0000256" key="3">
    <source>
        <dbReference type="ARBA" id="ARBA00022692"/>
    </source>
</evidence>
<reference evidence="8 9" key="1">
    <citation type="journal article" date="2013" name="Genome Announc.">
        <title>Draft Genome Sequence of Cesiribacter andamanensis Strain AMV16T, Isolated from a Soil Sample from a Mud Volcano in the Andaman Islands, India.</title>
        <authorList>
            <person name="Shivaji S."/>
            <person name="Ara S."/>
            <person name="Begum Z."/>
            <person name="Srinivas T.N."/>
            <person name="Singh A."/>
            <person name="Kumar Pinnaka A."/>
        </authorList>
    </citation>
    <scope>NUCLEOTIDE SEQUENCE [LARGE SCALE GENOMIC DNA]</scope>
    <source>
        <strain evidence="8 9">AMV16</strain>
    </source>
</reference>
<dbReference type="RefSeq" id="WP_009194599.1">
    <property type="nucleotide sequence ID" value="NZ_AODQ01000020.1"/>
</dbReference>
<evidence type="ECO:0000256" key="2">
    <source>
        <dbReference type="ARBA" id="ARBA00022475"/>
    </source>
</evidence>
<feature type="transmembrane region" description="Helical" evidence="7">
    <location>
        <begin position="138"/>
        <end position="162"/>
    </location>
</feature>
<dbReference type="OrthoDB" id="9797028at2"/>
<comment type="caution">
    <text evidence="8">The sequence shown here is derived from an EMBL/GenBank/DDBJ whole genome shotgun (WGS) entry which is preliminary data.</text>
</comment>
<dbReference type="AlphaFoldDB" id="M7N4T8"/>
<keyword evidence="3 7" id="KW-0812">Transmembrane</keyword>
<feature type="region of interest" description="Disordered" evidence="6">
    <location>
        <begin position="330"/>
        <end position="360"/>
    </location>
</feature>
<dbReference type="GO" id="GO:0005886">
    <property type="term" value="C:plasma membrane"/>
    <property type="evidence" value="ECO:0007669"/>
    <property type="project" value="UniProtKB-SubCell"/>
</dbReference>
<dbReference type="PANTHER" id="PTHR30213">
    <property type="entry name" value="INNER MEMBRANE PROTEIN YHJD"/>
    <property type="match status" value="1"/>
</dbReference>
<dbReference type="Pfam" id="PF03631">
    <property type="entry name" value="Virul_fac_BrkB"/>
    <property type="match status" value="1"/>
</dbReference>
<name>M7N4T8_9BACT</name>
<dbReference type="STRING" id="1279009.ADICEAN_01199"/>
<dbReference type="InterPro" id="IPR017039">
    <property type="entry name" value="Virul_fac_BrkB"/>
</dbReference>
<feature type="compositionally biased region" description="Basic and acidic residues" evidence="6">
    <location>
        <begin position="330"/>
        <end position="341"/>
    </location>
</feature>
<evidence type="ECO:0000256" key="6">
    <source>
        <dbReference type="SAM" id="MobiDB-lite"/>
    </source>
</evidence>
<feature type="transmembrane region" description="Helical" evidence="7">
    <location>
        <begin position="97"/>
        <end position="117"/>
    </location>
</feature>
<dbReference type="Proteomes" id="UP000011910">
    <property type="component" value="Unassembled WGS sequence"/>
</dbReference>
<dbReference type="EMBL" id="AODQ01000020">
    <property type="protein sequence ID" value="EMR03678.1"/>
    <property type="molecule type" value="Genomic_DNA"/>
</dbReference>
<dbReference type="PANTHER" id="PTHR30213:SF1">
    <property type="entry name" value="INNER MEMBRANE PROTEIN YHJD"/>
    <property type="match status" value="1"/>
</dbReference>
<sequence>MKRAKKRAATVWTFLKTTYHKWMENDPFRQSAVIAYYTVFSMPGLFLVIFYVTGQLFGEQAVRGEVYGEITDLLGSEGARQVEETIRIAGQAQNSTLATIIGILSLVYAATGVFFHLKISINDIWELRVVPERAFLQVLLDRLFSFGMILVLGFLLLMSLVISSVISAMSGYISQYLATLSAYLIDFINFSISVGVITLLFATIYKVLPDAIVAWRDVWLGAFVTSLLFILGKAMIGRYIGIADPASAYGAASSLILILLWTSYASLVFFLGAAFTAVWARMYGRGIEPKSYAIPVYEYYRRISKLGEAEYVKVESKKVKEVLDRDYATPRLTDEGEKPSDDEVEEEDEKLQAPRGHKKR</sequence>